<dbReference type="GeneID" id="81353703"/>
<dbReference type="Pfam" id="PF01565">
    <property type="entry name" value="FAD_binding_4"/>
    <property type="match status" value="1"/>
</dbReference>
<name>A0A9W9G005_9EURO</name>
<dbReference type="EMBL" id="JAPQKI010000003">
    <property type="protein sequence ID" value="KAJ5109585.1"/>
    <property type="molecule type" value="Genomic_DNA"/>
</dbReference>
<evidence type="ECO:0000256" key="1">
    <source>
        <dbReference type="ARBA" id="ARBA00005466"/>
    </source>
</evidence>
<dbReference type="InterPro" id="IPR016166">
    <property type="entry name" value="FAD-bd_PCMH"/>
</dbReference>
<gene>
    <name evidence="6" type="ORF">N7532_002230</name>
</gene>
<sequence length="449" mass="50191">MDHVTQFLAQNTHIHHATPQSQDYEDLREQFIIQETRRPAIIIRPRSIEDISALISLFKAHDLPFGVRGGGHDMFGRTQVQDGITLDMRDISHVHVDKESQTVRIGGGVINMDLHRELQKHNVTTPHGVTPTVGFTGWAIHGGYGLLSSHYGVGADNIVGARVVDAQGQVRDADETMLTAIRGGGGSVAVVYELTVKVYPSDKILAGFYIYQSDDLAATIRLYNENYRKLKENDIPQALSIYQAVMNGPQGLAFVSYLVWSSSDLEEGQKWAEKVAALAPVTVNNVVPTTFLEFNELAASFIEKKTWGTIFCPGFYDLTPEVVNVIGTHTENRPNKPGLVFGIHELRREAPRENKNSVFNARDPHFLVEIIPMVSAEEGWEELLAWGQQFYDDLMKTDPANILSTPYLPLTSNERLTSEAVFGDRLEVLKKAKELYDPQNLFKHTIVQP</sequence>
<evidence type="ECO:0000259" key="5">
    <source>
        <dbReference type="PROSITE" id="PS51387"/>
    </source>
</evidence>
<dbReference type="OrthoDB" id="415825at2759"/>
<dbReference type="PROSITE" id="PS51387">
    <property type="entry name" value="FAD_PCMH"/>
    <property type="match status" value="1"/>
</dbReference>
<dbReference type="InterPro" id="IPR006094">
    <property type="entry name" value="Oxid_FAD_bind_N"/>
</dbReference>
<evidence type="ECO:0000313" key="7">
    <source>
        <dbReference type="Proteomes" id="UP001149074"/>
    </source>
</evidence>
<evidence type="ECO:0000256" key="3">
    <source>
        <dbReference type="ARBA" id="ARBA00022827"/>
    </source>
</evidence>
<dbReference type="InterPro" id="IPR016169">
    <property type="entry name" value="FAD-bd_PCMH_sub2"/>
</dbReference>
<dbReference type="GO" id="GO:0016491">
    <property type="term" value="F:oxidoreductase activity"/>
    <property type="evidence" value="ECO:0007669"/>
    <property type="project" value="UniProtKB-KW"/>
</dbReference>
<dbReference type="Gene3D" id="3.40.462.20">
    <property type="match status" value="1"/>
</dbReference>
<dbReference type="GO" id="GO:0071949">
    <property type="term" value="F:FAD binding"/>
    <property type="evidence" value="ECO:0007669"/>
    <property type="project" value="InterPro"/>
</dbReference>
<dbReference type="InterPro" id="IPR036318">
    <property type="entry name" value="FAD-bd_PCMH-like_sf"/>
</dbReference>
<keyword evidence="4" id="KW-0560">Oxidoreductase</keyword>
<evidence type="ECO:0000256" key="4">
    <source>
        <dbReference type="ARBA" id="ARBA00023002"/>
    </source>
</evidence>
<keyword evidence="7" id="KW-1185">Reference proteome</keyword>
<dbReference type="InterPro" id="IPR016167">
    <property type="entry name" value="FAD-bd_PCMH_sub1"/>
</dbReference>
<dbReference type="Gene3D" id="3.30.465.10">
    <property type="match status" value="1"/>
</dbReference>
<reference evidence="6" key="1">
    <citation type="submission" date="2022-11" db="EMBL/GenBank/DDBJ databases">
        <authorList>
            <person name="Petersen C."/>
        </authorList>
    </citation>
    <scope>NUCLEOTIDE SEQUENCE</scope>
    <source>
        <strain evidence="6">IBT 30761</strain>
    </source>
</reference>
<protein>
    <recommendedName>
        <fullName evidence="5">FAD-binding PCMH-type domain-containing protein</fullName>
    </recommendedName>
</protein>
<dbReference type="SUPFAM" id="SSF56176">
    <property type="entry name" value="FAD-binding/transporter-associated domain-like"/>
    <property type="match status" value="1"/>
</dbReference>
<comment type="similarity">
    <text evidence="1">Belongs to the oxygen-dependent FAD-linked oxidoreductase family.</text>
</comment>
<organism evidence="6 7">
    <name type="scientific">Penicillium argentinense</name>
    <dbReference type="NCBI Taxonomy" id="1131581"/>
    <lineage>
        <taxon>Eukaryota</taxon>
        <taxon>Fungi</taxon>
        <taxon>Dikarya</taxon>
        <taxon>Ascomycota</taxon>
        <taxon>Pezizomycotina</taxon>
        <taxon>Eurotiomycetes</taxon>
        <taxon>Eurotiomycetidae</taxon>
        <taxon>Eurotiales</taxon>
        <taxon>Aspergillaceae</taxon>
        <taxon>Penicillium</taxon>
    </lineage>
</organism>
<dbReference type="InterPro" id="IPR050416">
    <property type="entry name" value="FAD-linked_Oxidoreductase"/>
</dbReference>
<dbReference type="PANTHER" id="PTHR42973">
    <property type="entry name" value="BINDING OXIDOREDUCTASE, PUTATIVE (AFU_ORTHOLOGUE AFUA_1G17690)-RELATED"/>
    <property type="match status" value="1"/>
</dbReference>
<keyword evidence="3" id="KW-0274">FAD</keyword>
<comment type="caution">
    <text evidence="6">The sequence shown here is derived from an EMBL/GenBank/DDBJ whole genome shotgun (WGS) entry which is preliminary data.</text>
</comment>
<reference evidence="6" key="2">
    <citation type="journal article" date="2023" name="IMA Fungus">
        <title>Comparative genomic study of the Penicillium genus elucidates a diverse pangenome and 15 lateral gene transfer events.</title>
        <authorList>
            <person name="Petersen C."/>
            <person name="Sorensen T."/>
            <person name="Nielsen M.R."/>
            <person name="Sondergaard T.E."/>
            <person name="Sorensen J.L."/>
            <person name="Fitzpatrick D.A."/>
            <person name="Frisvad J.C."/>
            <person name="Nielsen K.L."/>
        </authorList>
    </citation>
    <scope>NUCLEOTIDE SEQUENCE</scope>
    <source>
        <strain evidence="6">IBT 30761</strain>
    </source>
</reference>
<dbReference type="Proteomes" id="UP001149074">
    <property type="component" value="Unassembled WGS sequence"/>
</dbReference>
<dbReference type="AlphaFoldDB" id="A0A9W9G005"/>
<keyword evidence="2" id="KW-0285">Flavoprotein</keyword>
<proteinExistence type="inferred from homology"/>
<dbReference type="RefSeq" id="XP_056477696.1">
    <property type="nucleotide sequence ID" value="XM_056614724.1"/>
</dbReference>
<dbReference type="PANTHER" id="PTHR42973:SF7">
    <property type="entry name" value="FAD-BINDING PCMH-TYPE DOMAIN-CONTAINING PROTEIN"/>
    <property type="match status" value="1"/>
</dbReference>
<dbReference type="Gene3D" id="3.30.43.10">
    <property type="entry name" value="Uridine Diphospho-n-acetylenolpyruvylglucosamine Reductase, domain 2"/>
    <property type="match status" value="1"/>
</dbReference>
<evidence type="ECO:0000256" key="2">
    <source>
        <dbReference type="ARBA" id="ARBA00022630"/>
    </source>
</evidence>
<accession>A0A9W9G005</accession>
<feature type="domain" description="FAD-binding PCMH-type" evidence="5">
    <location>
        <begin position="35"/>
        <end position="201"/>
    </location>
</feature>
<evidence type="ECO:0000313" key="6">
    <source>
        <dbReference type="EMBL" id="KAJ5109585.1"/>
    </source>
</evidence>